<sequence>MVTGMLSRAAGLGVPESFLAGGAAFGLCMALCVAVLQAAQNR</sequence>
<evidence type="ECO:0000313" key="3">
    <source>
        <dbReference type="Proteomes" id="UP000614047"/>
    </source>
</evidence>
<proteinExistence type="predicted"/>
<reference evidence="2" key="1">
    <citation type="submission" date="2020-11" db="EMBL/GenBank/DDBJ databases">
        <title>Sequencing the genomes of 1000 actinobacteria strains.</title>
        <authorList>
            <person name="Klenk H.-P."/>
        </authorList>
    </citation>
    <scope>NUCLEOTIDE SEQUENCE</scope>
    <source>
        <strain evidence="2">DSM 43175</strain>
    </source>
</reference>
<name>A0A931DFG4_9ACTN</name>
<evidence type="ECO:0000256" key="1">
    <source>
        <dbReference type="SAM" id="Phobius"/>
    </source>
</evidence>
<evidence type="ECO:0000313" key="2">
    <source>
        <dbReference type="EMBL" id="MBG6087327.1"/>
    </source>
</evidence>
<organism evidence="2 3">
    <name type="scientific">Actinomadura viridis</name>
    <dbReference type="NCBI Taxonomy" id="58110"/>
    <lineage>
        <taxon>Bacteria</taxon>
        <taxon>Bacillati</taxon>
        <taxon>Actinomycetota</taxon>
        <taxon>Actinomycetes</taxon>
        <taxon>Streptosporangiales</taxon>
        <taxon>Thermomonosporaceae</taxon>
        <taxon>Actinomadura</taxon>
    </lineage>
</organism>
<dbReference type="RefSeq" id="WP_269217916.1">
    <property type="nucleotide sequence ID" value="NZ_BAABES010000006.1"/>
</dbReference>
<protein>
    <submittedName>
        <fullName evidence="2">Uncharacterized protein</fullName>
    </submittedName>
</protein>
<keyword evidence="1" id="KW-0812">Transmembrane</keyword>
<comment type="caution">
    <text evidence="2">The sequence shown here is derived from an EMBL/GenBank/DDBJ whole genome shotgun (WGS) entry which is preliminary data.</text>
</comment>
<dbReference type="AlphaFoldDB" id="A0A931DFG4"/>
<gene>
    <name evidence="2" type="ORF">IW256_001440</name>
</gene>
<feature type="transmembrane region" description="Helical" evidence="1">
    <location>
        <begin position="20"/>
        <end position="39"/>
    </location>
</feature>
<keyword evidence="3" id="KW-1185">Reference proteome</keyword>
<keyword evidence="1" id="KW-1133">Transmembrane helix</keyword>
<dbReference type="Proteomes" id="UP000614047">
    <property type="component" value="Unassembled WGS sequence"/>
</dbReference>
<accession>A0A931DFG4</accession>
<keyword evidence="1" id="KW-0472">Membrane</keyword>
<dbReference type="EMBL" id="JADOUA010000001">
    <property type="protein sequence ID" value="MBG6087327.1"/>
    <property type="molecule type" value="Genomic_DNA"/>
</dbReference>